<evidence type="ECO:0000256" key="1">
    <source>
        <dbReference type="SAM" id="MobiDB-lite"/>
    </source>
</evidence>
<dbReference type="EMBL" id="UNQJ01000004">
    <property type="protein sequence ID" value="SYZ32964.1"/>
    <property type="molecule type" value="Genomic_DNA"/>
</dbReference>
<dbReference type="Proteomes" id="UP000279336">
    <property type="component" value="Unassembled WGS sequence"/>
</dbReference>
<dbReference type="Proteomes" id="UP000263928">
    <property type="component" value="Unassembled WGS sequence"/>
</dbReference>
<reference evidence="5" key="2">
    <citation type="submission" date="2018-08" db="EMBL/GenBank/DDBJ databases">
        <authorList>
            <person name="Hornung B."/>
        </authorList>
    </citation>
    <scope>NUCLEOTIDE SEQUENCE [LARGE SCALE GENOMIC DNA]</scope>
</reference>
<dbReference type="AlphaFoldDB" id="A0A383S6B7"/>
<name>A0A383S6B7_9ACTN</name>
<reference evidence="3 6" key="3">
    <citation type="submission" date="2018-10" db="EMBL/GenBank/DDBJ databases">
        <title>Propionibacterium australiense Genome Sequencing and Assembly.</title>
        <authorList>
            <person name="Bernier A.-M."/>
            <person name="Bernard K."/>
        </authorList>
    </citation>
    <scope>NUCLEOTIDE SEQUENCE [LARGE SCALE GENOMIC DNA]</scope>
    <source>
        <strain evidence="3 6">NML98A078</strain>
    </source>
</reference>
<sequence length="92" mass="10031">MASGLGSPISVRVSDEVKERIAAIARATRRSQGDVVRELLERDLDALEWELRIAERAAAHRSGQAETISARRVDEELGFDDEPAADALDSVS</sequence>
<keyword evidence="5" id="KW-1185">Reference proteome</keyword>
<organism evidence="4 5">
    <name type="scientific">Propionibacterium australiense</name>
    <dbReference type="NCBI Taxonomy" id="119981"/>
    <lineage>
        <taxon>Bacteria</taxon>
        <taxon>Bacillati</taxon>
        <taxon>Actinomycetota</taxon>
        <taxon>Actinomycetes</taxon>
        <taxon>Propionibacteriales</taxon>
        <taxon>Propionibacteriaceae</taxon>
        <taxon>Propionibacterium</taxon>
    </lineage>
</organism>
<dbReference type="GO" id="GO:0006355">
    <property type="term" value="P:regulation of DNA-templated transcription"/>
    <property type="evidence" value="ECO:0007669"/>
    <property type="project" value="InterPro"/>
</dbReference>
<dbReference type="RefSeq" id="WP_119161339.1">
    <property type="nucleotide sequence ID" value="NZ_LR134442.1"/>
</dbReference>
<dbReference type="EMBL" id="RCIW01000005">
    <property type="protein sequence ID" value="RLP11330.1"/>
    <property type="molecule type" value="Genomic_DNA"/>
</dbReference>
<dbReference type="InterPro" id="IPR002145">
    <property type="entry name" value="CopG"/>
</dbReference>
<dbReference type="SUPFAM" id="SSF47598">
    <property type="entry name" value="Ribbon-helix-helix"/>
    <property type="match status" value="1"/>
</dbReference>
<evidence type="ECO:0000313" key="4">
    <source>
        <dbReference type="EMBL" id="SYZ32964.1"/>
    </source>
</evidence>
<dbReference type="Pfam" id="PF01402">
    <property type="entry name" value="RHH_1"/>
    <property type="match status" value="1"/>
</dbReference>
<evidence type="ECO:0000313" key="5">
    <source>
        <dbReference type="Proteomes" id="UP000263928"/>
    </source>
</evidence>
<gene>
    <name evidence="3" type="ORF">D7U36_04225</name>
    <name evidence="4" type="ORF">PROPAUS_0875</name>
</gene>
<reference evidence="4" key="1">
    <citation type="submission" date="2018-08" db="EMBL/GenBank/DDBJ databases">
        <authorList>
            <person name="Ferrada E.E."/>
            <person name="Latorre B.A."/>
        </authorList>
    </citation>
    <scope>NUCLEOTIDE SEQUENCE [LARGE SCALE GENOMIC DNA]</scope>
    <source>
        <strain evidence="4">Propionibacterium_australiense1</strain>
    </source>
</reference>
<evidence type="ECO:0000313" key="3">
    <source>
        <dbReference type="EMBL" id="RLP11330.1"/>
    </source>
</evidence>
<evidence type="ECO:0000259" key="2">
    <source>
        <dbReference type="Pfam" id="PF01402"/>
    </source>
</evidence>
<dbReference type="InterPro" id="IPR010985">
    <property type="entry name" value="Ribbon_hlx_hlx"/>
</dbReference>
<accession>A0A383S6B7</accession>
<protein>
    <submittedName>
        <fullName evidence="3 4">Ribbon-helix-helix protein, CopG</fullName>
    </submittedName>
</protein>
<feature type="region of interest" description="Disordered" evidence="1">
    <location>
        <begin position="73"/>
        <end position="92"/>
    </location>
</feature>
<feature type="domain" description="Ribbon-helix-helix protein CopG" evidence="2">
    <location>
        <begin position="9"/>
        <end position="44"/>
    </location>
</feature>
<proteinExistence type="predicted"/>
<evidence type="ECO:0000313" key="6">
    <source>
        <dbReference type="Proteomes" id="UP000279336"/>
    </source>
</evidence>